<protein>
    <submittedName>
        <fullName evidence="1">Uncharacterized protein</fullName>
    </submittedName>
</protein>
<evidence type="ECO:0000313" key="1">
    <source>
        <dbReference type="EMBL" id="SVB76469.1"/>
    </source>
</evidence>
<gene>
    <name evidence="1" type="ORF">METZ01_LOCUS229323</name>
</gene>
<reference evidence="1" key="1">
    <citation type="submission" date="2018-05" db="EMBL/GenBank/DDBJ databases">
        <authorList>
            <person name="Lanie J.A."/>
            <person name="Ng W.-L."/>
            <person name="Kazmierczak K.M."/>
            <person name="Andrzejewski T.M."/>
            <person name="Davidsen T.M."/>
            <person name="Wayne K.J."/>
            <person name="Tettelin H."/>
            <person name="Glass J.I."/>
            <person name="Rusch D."/>
            <person name="Podicherti R."/>
            <person name="Tsui H.-C.T."/>
            <person name="Winkler M.E."/>
        </authorList>
    </citation>
    <scope>NUCLEOTIDE SEQUENCE</scope>
</reference>
<dbReference type="EMBL" id="UINC01056436">
    <property type="protein sequence ID" value="SVB76469.1"/>
    <property type="molecule type" value="Genomic_DNA"/>
</dbReference>
<organism evidence="1">
    <name type="scientific">marine metagenome</name>
    <dbReference type="NCBI Taxonomy" id="408172"/>
    <lineage>
        <taxon>unclassified sequences</taxon>
        <taxon>metagenomes</taxon>
        <taxon>ecological metagenomes</taxon>
    </lineage>
</organism>
<proteinExistence type="predicted"/>
<dbReference type="AlphaFoldDB" id="A0A382GNC0"/>
<dbReference type="Pfam" id="PF19662">
    <property type="entry name" value="DUF6165"/>
    <property type="match status" value="1"/>
</dbReference>
<feature type="non-terminal residue" evidence="1">
    <location>
        <position position="1"/>
    </location>
</feature>
<sequence>VKVDIAPAELIDKITILSIKSERIDDVEKRKNVQSELDILTATRDQVLQPSASLNDLTLKLKDVNERLWVIEDDIRSCEATEEFGSQFIELARAVYRQNDERARLKREINNLLGSNIIEEKSYKPY</sequence>
<name>A0A382GNC0_9ZZZZ</name>
<accession>A0A382GNC0</accession>
<dbReference type="InterPro" id="IPR046163">
    <property type="entry name" value="DUF6165"/>
</dbReference>